<dbReference type="AlphaFoldDB" id="A0AAU8FEK7"/>
<keyword evidence="2" id="KW-0255">Endonuclease</keyword>
<evidence type="ECO:0000313" key="2">
    <source>
        <dbReference type="EMBL" id="XCH22018.1"/>
    </source>
</evidence>
<dbReference type="GO" id="GO:0004519">
    <property type="term" value="F:endonuclease activity"/>
    <property type="evidence" value="ECO:0007669"/>
    <property type="project" value="UniProtKB-KW"/>
</dbReference>
<organism evidence="2">
    <name type="scientific">Dyadobacter sp. 676</name>
    <dbReference type="NCBI Taxonomy" id="3088362"/>
    <lineage>
        <taxon>Bacteria</taxon>
        <taxon>Pseudomonadati</taxon>
        <taxon>Bacteroidota</taxon>
        <taxon>Cytophagia</taxon>
        <taxon>Cytophagales</taxon>
        <taxon>Spirosomataceae</taxon>
        <taxon>Dyadobacter</taxon>
    </lineage>
</organism>
<keyword evidence="2" id="KW-0540">Nuclease</keyword>
<protein>
    <submittedName>
        <fullName evidence="2">Uma2 family endonuclease</fullName>
    </submittedName>
</protein>
<dbReference type="EMBL" id="CP159289">
    <property type="protein sequence ID" value="XCH22018.1"/>
    <property type="molecule type" value="Genomic_DNA"/>
</dbReference>
<name>A0AAU8FEK7_9BACT</name>
<proteinExistence type="predicted"/>
<reference evidence="2" key="1">
    <citation type="submission" date="2024-06" db="EMBL/GenBank/DDBJ databases">
        <title>Sequencing and assembly of the genome of Dyadobacter sp. strain 676, a symbiont of Cyamopsis tetragonoloba.</title>
        <authorList>
            <person name="Guro P."/>
            <person name="Sazanova A."/>
            <person name="Kuznetsova I."/>
            <person name="Belimov A."/>
            <person name="Safronova V."/>
        </authorList>
    </citation>
    <scope>NUCLEOTIDE SEQUENCE</scope>
    <source>
        <strain evidence="2">676</strain>
    </source>
</reference>
<dbReference type="InterPro" id="IPR008538">
    <property type="entry name" value="Uma2"/>
</dbReference>
<gene>
    <name evidence="2" type="ORF">ABV298_16790</name>
</gene>
<evidence type="ECO:0000259" key="1">
    <source>
        <dbReference type="Pfam" id="PF05685"/>
    </source>
</evidence>
<dbReference type="Pfam" id="PF05685">
    <property type="entry name" value="Uma2"/>
    <property type="match status" value="1"/>
</dbReference>
<dbReference type="RefSeq" id="WP_353717351.1">
    <property type="nucleotide sequence ID" value="NZ_CP159289.1"/>
</dbReference>
<dbReference type="CDD" id="cd06260">
    <property type="entry name" value="DUF820-like"/>
    <property type="match status" value="1"/>
</dbReference>
<dbReference type="PANTHER" id="PTHR36558">
    <property type="entry name" value="GLR1098 PROTEIN"/>
    <property type="match status" value="1"/>
</dbReference>
<dbReference type="PANTHER" id="PTHR36558:SF1">
    <property type="entry name" value="RESTRICTION ENDONUCLEASE DOMAIN-CONTAINING PROTEIN-RELATED"/>
    <property type="match status" value="1"/>
</dbReference>
<dbReference type="SUPFAM" id="SSF52980">
    <property type="entry name" value="Restriction endonuclease-like"/>
    <property type="match status" value="1"/>
</dbReference>
<feature type="domain" description="Putative restriction endonuclease" evidence="1">
    <location>
        <begin position="13"/>
        <end position="148"/>
    </location>
</feature>
<dbReference type="Gene3D" id="3.90.1570.10">
    <property type="entry name" value="tt1808, chain A"/>
    <property type="match status" value="1"/>
</dbReference>
<dbReference type="InterPro" id="IPR011335">
    <property type="entry name" value="Restrct_endonuc-II-like"/>
</dbReference>
<dbReference type="InterPro" id="IPR012296">
    <property type="entry name" value="Nuclease_put_TT1808"/>
</dbReference>
<accession>A0AAU8FEK7</accession>
<sequence length="149" mass="16952">MGQLQLVEQGMTVEEYFESEKASEIRHEYNNGEIYAMAGTTLNHNNIVGNVWAAFKGILRSRGLRVFFENIKLKVSDSCYLYPDVIVTCALKDVSGTYVVEHSSILVEVTSKNSDVKDRGFKLKQYKTIPSLQYYMLVSQLECSVELYS</sequence>
<keyword evidence="2" id="KW-0378">Hydrolase</keyword>